<comment type="caution">
    <text evidence="2">The sequence shown here is derived from an EMBL/GenBank/DDBJ whole genome shotgun (WGS) entry which is preliminary data.</text>
</comment>
<feature type="domain" description="Retrotransposon Copia-like N-terminal" evidence="1">
    <location>
        <begin position="1"/>
        <end position="38"/>
    </location>
</feature>
<evidence type="ECO:0000313" key="3">
    <source>
        <dbReference type="Proteomes" id="UP000634136"/>
    </source>
</evidence>
<evidence type="ECO:0000259" key="1">
    <source>
        <dbReference type="Pfam" id="PF14244"/>
    </source>
</evidence>
<evidence type="ECO:0000313" key="2">
    <source>
        <dbReference type="EMBL" id="KAF7838704.1"/>
    </source>
</evidence>
<dbReference type="InterPro" id="IPR029472">
    <property type="entry name" value="Copia-like_N"/>
</dbReference>
<protein>
    <recommendedName>
        <fullName evidence="1">Retrotransposon Copia-like N-terminal domain-containing protein</fullName>
    </recommendedName>
</protein>
<dbReference type="Proteomes" id="UP000634136">
    <property type="component" value="Unassembled WGS sequence"/>
</dbReference>
<dbReference type="EMBL" id="JAAIUW010000003">
    <property type="protein sequence ID" value="KAF7838704.1"/>
    <property type="molecule type" value="Genomic_DNA"/>
</dbReference>
<name>A0A834X5Y5_9FABA</name>
<dbReference type="OrthoDB" id="5544992at2759"/>
<dbReference type="PANTHER" id="PTHR37610:SF40">
    <property type="entry name" value="OS01G0909600 PROTEIN"/>
    <property type="match status" value="1"/>
</dbReference>
<sequence length="230" mass="26075">MALVNTILDGGNYLAWTIGTLTALEAKDKTGYIDGSIPELTDPTEFKKWKKVDSMIKSWMVNSLSKELSDYFAFCLTSKATWDVLQERFGANNLPQIYCVQKQTNLLTQGGDLVTTYFNKINRYWDEMGRLMPLPTCTYGKCTYDITKRVADLDASIKLMQFLMSLNPLYDVVRTHILNLDPTPSANNAYNMVIMNEKQKQLNMIYSDPIEGGTALMAKASQNKNLVRFS</sequence>
<dbReference type="Pfam" id="PF14244">
    <property type="entry name" value="Retrotran_gag_3"/>
    <property type="match status" value="1"/>
</dbReference>
<accession>A0A834X5Y5</accession>
<keyword evidence="3" id="KW-1185">Reference proteome</keyword>
<dbReference type="PANTHER" id="PTHR37610">
    <property type="entry name" value="CCHC-TYPE DOMAIN-CONTAINING PROTEIN"/>
    <property type="match status" value="1"/>
</dbReference>
<dbReference type="AlphaFoldDB" id="A0A834X5Y5"/>
<reference evidence="2" key="1">
    <citation type="submission" date="2020-09" db="EMBL/GenBank/DDBJ databases">
        <title>Genome-Enabled Discovery of Anthraquinone Biosynthesis in Senna tora.</title>
        <authorList>
            <person name="Kang S.-H."/>
            <person name="Pandey R.P."/>
            <person name="Lee C.-M."/>
            <person name="Sim J.-S."/>
            <person name="Jeong J.-T."/>
            <person name="Choi B.-S."/>
            <person name="Jung M."/>
            <person name="Ginzburg D."/>
            <person name="Zhao K."/>
            <person name="Won S.Y."/>
            <person name="Oh T.-J."/>
            <person name="Yu Y."/>
            <person name="Kim N.-H."/>
            <person name="Lee O.R."/>
            <person name="Lee T.-H."/>
            <person name="Bashyal P."/>
            <person name="Kim T.-S."/>
            <person name="Lee W.-H."/>
            <person name="Kawkins C."/>
            <person name="Kim C.-K."/>
            <person name="Kim J.S."/>
            <person name="Ahn B.O."/>
            <person name="Rhee S.Y."/>
            <person name="Sohng J.K."/>
        </authorList>
    </citation>
    <scope>NUCLEOTIDE SEQUENCE</scope>
    <source>
        <tissue evidence="2">Leaf</tissue>
    </source>
</reference>
<organism evidence="2 3">
    <name type="scientific">Senna tora</name>
    <dbReference type="NCBI Taxonomy" id="362788"/>
    <lineage>
        <taxon>Eukaryota</taxon>
        <taxon>Viridiplantae</taxon>
        <taxon>Streptophyta</taxon>
        <taxon>Embryophyta</taxon>
        <taxon>Tracheophyta</taxon>
        <taxon>Spermatophyta</taxon>
        <taxon>Magnoliopsida</taxon>
        <taxon>eudicotyledons</taxon>
        <taxon>Gunneridae</taxon>
        <taxon>Pentapetalae</taxon>
        <taxon>rosids</taxon>
        <taxon>fabids</taxon>
        <taxon>Fabales</taxon>
        <taxon>Fabaceae</taxon>
        <taxon>Caesalpinioideae</taxon>
        <taxon>Cassia clade</taxon>
        <taxon>Senna</taxon>
    </lineage>
</organism>
<proteinExistence type="predicted"/>
<gene>
    <name evidence="2" type="ORF">G2W53_007186</name>
</gene>